<dbReference type="PANTHER" id="PTHR47843:SF5">
    <property type="entry name" value="BTB_POZ DOMAIN PROTEIN"/>
    <property type="match status" value="1"/>
</dbReference>
<dbReference type="PANTHER" id="PTHR47843">
    <property type="entry name" value="BTB DOMAIN-CONTAINING PROTEIN-RELATED"/>
    <property type="match status" value="1"/>
</dbReference>
<protein>
    <recommendedName>
        <fullName evidence="2">BTB domain-containing protein</fullName>
    </recommendedName>
</protein>
<keyword evidence="4" id="KW-1185">Reference proteome</keyword>
<feature type="domain" description="BTB" evidence="2">
    <location>
        <begin position="13"/>
        <end position="77"/>
    </location>
</feature>
<reference evidence="3 4" key="1">
    <citation type="submission" date="2024-02" db="EMBL/GenBank/DDBJ databases">
        <title>Discinaceae phylogenomics.</title>
        <authorList>
            <person name="Dirks A.C."/>
            <person name="James T.Y."/>
        </authorList>
    </citation>
    <scope>NUCLEOTIDE SEQUENCE [LARGE SCALE GENOMIC DNA]</scope>
    <source>
        <strain evidence="3 4">ACD0624</strain>
    </source>
</reference>
<evidence type="ECO:0000313" key="4">
    <source>
        <dbReference type="Proteomes" id="UP001447188"/>
    </source>
</evidence>
<evidence type="ECO:0000259" key="2">
    <source>
        <dbReference type="PROSITE" id="PS50097"/>
    </source>
</evidence>
<proteinExistence type="predicted"/>
<sequence length="417" mass="46844">MNAHFGRSQIFELVADGDVRFFVHEDVLTSQSEPFRMTAAGEWKEATERKINLSDWDADTVSRLLQYLYSGDYQYPDPTSVSQSPDPTAASEATAPTQAKDEQESIGMDVKRPLTPLKEWRKKAQFSRQNDNKVVSDWTKLERFKPAQYDFKEVLLTHARIYALANYKLVQGLQNLALERLLITLAHLDPIPDDSHLSMNLVDLASYGYSNTTRLSNSNEPLRDIISQFAALNFEALQNEPLAIEFIGQGGDFVKDVTMKLCRRLSKRQETPSRATSSTKFISRLRVVNGPEPADCVGELRHMSSNINYPHPDQIWIVSEYTTASSEACTSFNLAFGGAYPPDDNLAVHEGRHCFLVPVKDQNIQNKITQVALVRGVSILLGSPILADYQGITGNIKQPWSSPDDLHLVWKPVKVSI</sequence>
<dbReference type="InterPro" id="IPR000210">
    <property type="entry name" value="BTB/POZ_dom"/>
</dbReference>
<dbReference type="PROSITE" id="PS50097">
    <property type="entry name" value="BTB"/>
    <property type="match status" value="1"/>
</dbReference>
<dbReference type="Gene3D" id="3.30.710.10">
    <property type="entry name" value="Potassium Channel Kv1.1, Chain A"/>
    <property type="match status" value="1"/>
</dbReference>
<dbReference type="SUPFAM" id="SSF54695">
    <property type="entry name" value="POZ domain"/>
    <property type="match status" value="1"/>
</dbReference>
<comment type="caution">
    <text evidence="3">The sequence shown here is derived from an EMBL/GenBank/DDBJ whole genome shotgun (WGS) entry which is preliminary data.</text>
</comment>
<dbReference type="Proteomes" id="UP001447188">
    <property type="component" value="Unassembled WGS sequence"/>
</dbReference>
<dbReference type="InterPro" id="IPR011333">
    <property type="entry name" value="SKP1/BTB/POZ_sf"/>
</dbReference>
<dbReference type="EMBL" id="JBBBZM010000080">
    <property type="protein sequence ID" value="KAL0634975.1"/>
    <property type="molecule type" value="Genomic_DNA"/>
</dbReference>
<dbReference type="Pfam" id="PF00651">
    <property type="entry name" value="BTB"/>
    <property type="match status" value="1"/>
</dbReference>
<gene>
    <name evidence="3" type="ORF">Q9L58_006093</name>
</gene>
<evidence type="ECO:0000256" key="1">
    <source>
        <dbReference type="SAM" id="MobiDB-lite"/>
    </source>
</evidence>
<organism evidence="3 4">
    <name type="scientific">Discina gigas</name>
    <dbReference type="NCBI Taxonomy" id="1032678"/>
    <lineage>
        <taxon>Eukaryota</taxon>
        <taxon>Fungi</taxon>
        <taxon>Dikarya</taxon>
        <taxon>Ascomycota</taxon>
        <taxon>Pezizomycotina</taxon>
        <taxon>Pezizomycetes</taxon>
        <taxon>Pezizales</taxon>
        <taxon>Discinaceae</taxon>
        <taxon>Discina</taxon>
    </lineage>
</organism>
<accession>A0ABR3GGR5</accession>
<evidence type="ECO:0000313" key="3">
    <source>
        <dbReference type="EMBL" id="KAL0634975.1"/>
    </source>
</evidence>
<feature type="region of interest" description="Disordered" evidence="1">
    <location>
        <begin position="76"/>
        <end position="108"/>
    </location>
</feature>
<name>A0ABR3GGR5_9PEZI</name>
<feature type="compositionally biased region" description="Polar residues" evidence="1">
    <location>
        <begin position="77"/>
        <end position="86"/>
    </location>
</feature>